<dbReference type="Gene3D" id="3.40.50.1820">
    <property type="entry name" value="alpha/beta hydrolase"/>
    <property type="match status" value="1"/>
</dbReference>
<keyword evidence="1 3" id="KW-0378">Hydrolase</keyword>
<gene>
    <name evidence="3" type="ORF">K402DRAFT_458117</name>
</gene>
<dbReference type="Pfam" id="PF06500">
    <property type="entry name" value="FrsA-like"/>
    <property type="match status" value="1"/>
</dbReference>
<evidence type="ECO:0000256" key="2">
    <source>
        <dbReference type="SAM" id="MobiDB-lite"/>
    </source>
</evidence>
<dbReference type="EMBL" id="ML977201">
    <property type="protein sequence ID" value="KAF1981337.1"/>
    <property type="molecule type" value="Genomic_DNA"/>
</dbReference>
<accession>A0A6G1GKQ4</accession>
<name>A0A6G1GKQ4_9PEZI</name>
<dbReference type="PANTHER" id="PTHR22946:SF12">
    <property type="entry name" value="CONIDIAL PIGMENT BIOSYNTHESIS PROTEIN AYG1 (AFU_ORTHOLOGUE AFUA_2G17550)"/>
    <property type="match status" value="1"/>
</dbReference>
<proteinExistence type="predicted"/>
<reference evidence="3" key="1">
    <citation type="journal article" date="2020" name="Stud. Mycol.">
        <title>101 Dothideomycetes genomes: a test case for predicting lifestyles and emergence of pathogens.</title>
        <authorList>
            <person name="Haridas S."/>
            <person name="Albert R."/>
            <person name="Binder M."/>
            <person name="Bloem J."/>
            <person name="Labutti K."/>
            <person name="Salamov A."/>
            <person name="Andreopoulos B."/>
            <person name="Baker S."/>
            <person name="Barry K."/>
            <person name="Bills G."/>
            <person name="Bluhm B."/>
            <person name="Cannon C."/>
            <person name="Castanera R."/>
            <person name="Culley D."/>
            <person name="Daum C."/>
            <person name="Ezra D."/>
            <person name="Gonzalez J."/>
            <person name="Henrissat B."/>
            <person name="Kuo A."/>
            <person name="Liang C."/>
            <person name="Lipzen A."/>
            <person name="Lutzoni F."/>
            <person name="Magnuson J."/>
            <person name="Mondo S."/>
            <person name="Nolan M."/>
            <person name="Ohm R."/>
            <person name="Pangilinan J."/>
            <person name="Park H.-J."/>
            <person name="Ramirez L."/>
            <person name="Alfaro M."/>
            <person name="Sun H."/>
            <person name="Tritt A."/>
            <person name="Yoshinaga Y."/>
            <person name="Zwiers L.-H."/>
            <person name="Turgeon B."/>
            <person name="Goodwin S."/>
            <person name="Spatafora J."/>
            <person name="Crous P."/>
            <person name="Grigoriev I."/>
        </authorList>
    </citation>
    <scope>NUCLEOTIDE SEQUENCE</scope>
    <source>
        <strain evidence="3">CBS 113979</strain>
    </source>
</reference>
<dbReference type="InterPro" id="IPR010520">
    <property type="entry name" value="FrsA-like"/>
</dbReference>
<sequence length="354" mass="39460">MAMSRRCDGKTDREQKNISDQWDERWPTEFLPTLNNLVAEANRQRYANSSKASELYLRANALGHIAHYPALNTPLRYSIYETQIAAFLNGTSFWQDPFIEVLVPHTHRVDGEGSTIPVFYRSAPRNFSRPLGVIVRMTGVDGFRPDQPGQVATATYNAGYASIVVEIPGTGASPALPLDPESPDRLWSSIIDWIEEQPEVDSSNIVFWGVSTGGYYGLRVAYTHATRIKGAVAQGAWSHCAVNKTWLDIADVGEYPTILSKTLAWKFRYNSTEQLYRDAQNRFSLVDGGIVNMTSGPLLIVNGMEDTIFPIEDSMVMLEYGTPKTARWVRGAHHSGEPVASTVIFPWLKALTGR</sequence>
<dbReference type="InterPro" id="IPR029058">
    <property type="entry name" value="AB_hydrolase_fold"/>
</dbReference>
<keyword evidence="4" id="KW-1185">Reference proteome</keyword>
<evidence type="ECO:0000313" key="3">
    <source>
        <dbReference type="EMBL" id="KAF1981337.1"/>
    </source>
</evidence>
<feature type="region of interest" description="Disordered" evidence="2">
    <location>
        <begin position="1"/>
        <end position="20"/>
    </location>
</feature>
<organism evidence="3 4">
    <name type="scientific">Aulographum hederae CBS 113979</name>
    <dbReference type="NCBI Taxonomy" id="1176131"/>
    <lineage>
        <taxon>Eukaryota</taxon>
        <taxon>Fungi</taxon>
        <taxon>Dikarya</taxon>
        <taxon>Ascomycota</taxon>
        <taxon>Pezizomycotina</taxon>
        <taxon>Dothideomycetes</taxon>
        <taxon>Pleosporomycetidae</taxon>
        <taxon>Aulographales</taxon>
        <taxon>Aulographaceae</taxon>
    </lineage>
</organism>
<dbReference type="Proteomes" id="UP000800041">
    <property type="component" value="Unassembled WGS sequence"/>
</dbReference>
<evidence type="ECO:0000256" key="1">
    <source>
        <dbReference type="ARBA" id="ARBA00022801"/>
    </source>
</evidence>
<dbReference type="OrthoDB" id="5409895at2759"/>
<dbReference type="AlphaFoldDB" id="A0A6G1GKQ4"/>
<dbReference type="SUPFAM" id="SSF53474">
    <property type="entry name" value="alpha/beta-Hydrolases"/>
    <property type="match status" value="1"/>
</dbReference>
<dbReference type="GO" id="GO:0016787">
    <property type="term" value="F:hydrolase activity"/>
    <property type="evidence" value="ECO:0007669"/>
    <property type="project" value="UniProtKB-KW"/>
</dbReference>
<protein>
    <submittedName>
        <fullName evidence="3">Alpha/beta-hydrolase</fullName>
    </submittedName>
</protein>
<dbReference type="PANTHER" id="PTHR22946">
    <property type="entry name" value="DIENELACTONE HYDROLASE DOMAIN-CONTAINING PROTEIN-RELATED"/>
    <property type="match status" value="1"/>
</dbReference>
<evidence type="ECO:0000313" key="4">
    <source>
        <dbReference type="Proteomes" id="UP000800041"/>
    </source>
</evidence>
<dbReference type="InterPro" id="IPR050261">
    <property type="entry name" value="FrsA_esterase"/>
</dbReference>